<dbReference type="Gene3D" id="2.60.120.10">
    <property type="entry name" value="Jelly Rolls"/>
    <property type="match status" value="1"/>
</dbReference>
<dbReference type="RefSeq" id="WP_150458193.1">
    <property type="nucleotide sequence ID" value="NZ_VYKK01000013.1"/>
</dbReference>
<name>A0A5J5G9U0_9BACL</name>
<dbReference type="GO" id="GO:0003700">
    <property type="term" value="F:DNA-binding transcription factor activity"/>
    <property type="evidence" value="ECO:0007669"/>
    <property type="project" value="InterPro"/>
</dbReference>
<dbReference type="PROSITE" id="PS00041">
    <property type="entry name" value="HTH_ARAC_FAMILY_1"/>
    <property type="match status" value="1"/>
</dbReference>
<dbReference type="Proteomes" id="UP000367750">
    <property type="component" value="Unassembled WGS sequence"/>
</dbReference>
<dbReference type="PRINTS" id="PR00032">
    <property type="entry name" value="HTHARAC"/>
</dbReference>
<dbReference type="Gene3D" id="1.10.10.60">
    <property type="entry name" value="Homeodomain-like"/>
    <property type="match status" value="2"/>
</dbReference>
<comment type="caution">
    <text evidence="5">The sequence shown here is derived from an EMBL/GenBank/DDBJ whole genome shotgun (WGS) entry which is preliminary data.</text>
</comment>
<dbReference type="CDD" id="cd02208">
    <property type="entry name" value="cupin_RmlC-like"/>
    <property type="match status" value="1"/>
</dbReference>
<evidence type="ECO:0000259" key="4">
    <source>
        <dbReference type="PROSITE" id="PS01124"/>
    </source>
</evidence>
<evidence type="ECO:0000313" key="6">
    <source>
        <dbReference type="Proteomes" id="UP000367750"/>
    </source>
</evidence>
<keyword evidence="6" id="KW-1185">Reference proteome</keyword>
<evidence type="ECO:0000256" key="2">
    <source>
        <dbReference type="ARBA" id="ARBA00023125"/>
    </source>
</evidence>
<evidence type="ECO:0000256" key="1">
    <source>
        <dbReference type="ARBA" id="ARBA00023015"/>
    </source>
</evidence>
<dbReference type="AlphaFoldDB" id="A0A5J5G9U0"/>
<dbReference type="OrthoDB" id="9778008at2"/>
<evidence type="ECO:0000256" key="3">
    <source>
        <dbReference type="ARBA" id="ARBA00023163"/>
    </source>
</evidence>
<evidence type="ECO:0000313" key="5">
    <source>
        <dbReference type="EMBL" id="KAA9004731.1"/>
    </source>
</evidence>
<feature type="domain" description="HTH araC/xylS-type" evidence="4">
    <location>
        <begin position="195"/>
        <end position="293"/>
    </location>
</feature>
<dbReference type="PROSITE" id="PS01124">
    <property type="entry name" value="HTH_ARAC_FAMILY_2"/>
    <property type="match status" value="1"/>
</dbReference>
<gene>
    <name evidence="5" type="ORF">F4V43_10445</name>
</gene>
<reference evidence="5 6" key="1">
    <citation type="submission" date="2019-09" db="EMBL/GenBank/DDBJ databases">
        <title>Bacillus ochoae sp. nov., Paenibacillus whitsoniae sp. nov., Paenibacillus spiritus sp. nov. Isolated from the Mars Exploration Rover during spacecraft assembly.</title>
        <authorList>
            <person name="Seuylemezian A."/>
            <person name="Vaishampayan P."/>
        </authorList>
    </citation>
    <scope>NUCLEOTIDE SEQUENCE [LARGE SCALE GENOMIC DNA]</scope>
    <source>
        <strain evidence="5 6">MER_111</strain>
    </source>
</reference>
<organism evidence="5 6">
    <name type="scientific">Paenibacillus spiritus</name>
    <dbReference type="NCBI Taxonomy" id="2496557"/>
    <lineage>
        <taxon>Bacteria</taxon>
        <taxon>Bacillati</taxon>
        <taxon>Bacillota</taxon>
        <taxon>Bacilli</taxon>
        <taxon>Bacillales</taxon>
        <taxon>Paenibacillaceae</taxon>
        <taxon>Paenibacillus</taxon>
    </lineage>
</organism>
<dbReference type="SMART" id="SM00342">
    <property type="entry name" value="HTH_ARAC"/>
    <property type="match status" value="1"/>
</dbReference>
<dbReference type="Pfam" id="PF12833">
    <property type="entry name" value="HTH_18"/>
    <property type="match status" value="1"/>
</dbReference>
<dbReference type="GO" id="GO:0043565">
    <property type="term" value="F:sequence-specific DNA binding"/>
    <property type="evidence" value="ECO:0007669"/>
    <property type="project" value="InterPro"/>
</dbReference>
<dbReference type="InterPro" id="IPR037923">
    <property type="entry name" value="HTH-like"/>
</dbReference>
<accession>A0A5J5G9U0</accession>
<dbReference type="InterPro" id="IPR020449">
    <property type="entry name" value="Tscrpt_reg_AraC-type_HTH"/>
</dbReference>
<proteinExistence type="predicted"/>
<dbReference type="InterPro" id="IPR009057">
    <property type="entry name" value="Homeodomain-like_sf"/>
</dbReference>
<keyword evidence="1" id="KW-0805">Transcription regulation</keyword>
<dbReference type="SUPFAM" id="SSF51215">
    <property type="entry name" value="Regulatory protein AraC"/>
    <property type="match status" value="1"/>
</dbReference>
<dbReference type="PANTHER" id="PTHR43280">
    <property type="entry name" value="ARAC-FAMILY TRANSCRIPTIONAL REGULATOR"/>
    <property type="match status" value="1"/>
</dbReference>
<dbReference type="EMBL" id="VYKK01000013">
    <property type="protein sequence ID" value="KAA9004731.1"/>
    <property type="molecule type" value="Genomic_DNA"/>
</dbReference>
<dbReference type="InterPro" id="IPR018062">
    <property type="entry name" value="HTH_AraC-typ_CS"/>
</dbReference>
<dbReference type="InterPro" id="IPR014710">
    <property type="entry name" value="RmlC-like_jellyroll"/>
</dbReference>
<dbReference type="InterPro" id="IPR018060">
    <property type="entry name" value="HTH_AraC"/>
</dbReference>
<sequence>MDRGLQTGLKETRRHGDAMFPLGVYEIALPGGAHVLDTHWHEEAEFFMLLEGDILFQTGTEVFPLRAGEAAFIDPGDIHAAYPADDRPCRFCAIVFHPDLIASAQYDAVQQSAVLPLREKRRTFPRVLRPSVPWQRELLDTLGRIAALYEEQPSGFRIRLKAALLELLALLAPDGRAVNRSETGEADSAKLNRLKTVLLHIQERYAEPLRVADLAGLVHMSEGQFSRFFKAMTRKTPVEYINDYRIARAAEALRGSERKISDIALDAGFDNVSYFIKVFRRALGCSPSEFRRQAEESTAPLPEGSGS</sequence>
<protein>
    <submittedName>
        <fullName evidence="5">AraC family transcriptional regulator</fullName>
    </submittedName>
</protein>
<keyword evidence="3" id="KW-0804">Transcription</keyword>
<dbReference type="InterPro" id="IPR013096">
    <property type="entry name" value="Cupin_2"/>
</dbReference>
<dbReference type="PANTHER" id="PTHR43280:SF28">
    <property type="entry name" value="HTH-TYPE TRANSCRIPTIONAL ACTIVATOR RHAS"/>
    <property type="match status" value="1"/>
</dbReference>
<dbReference type="SUPFAM" id="SSF46689">
    <property type="entry name" value="Homeodomain-like"/>
    <property type="match status" value="2"/>
</dbReference>
<keyword evidence="2" id="KW-0238">DNA-binding</keyword>
<dbReference type="Pfam" id="PF07883">
    <property type="entry name" value="Cupin_2"/>
    <property type="match status" value="1"/>
</dbReference>